<dbReference type="Proteomes" id="UP001187315">
    <property type="component" value="Unassembled WGS sequence"/>
</dbReference>
<comment type="caution">
    <text evidence="10">The sequence shown here is derived from an EMBL/GenBank/DDBJ whole genome shotgun (WGS) entry which is preliminary data.</text>
</comment>
<dbReference type="PANTHER" id="PTHR12369:SF19">
    <property type="entry name" value="CHONDROITIN SULFATE N-ACETYLGALACTOSAMINYLTRANSFERASE 1"/>
    <property type="match status" value="1"/>
</dbReference>
<dbReference type="GO" id="GO:0032580">
    <property type="term" value="C:Golgi cisterna membrane"/>
    <property type="evidence" value="ECO:0007669"/>
    <property type="project" value="UniProtKB-SubCell"/>
</dbReference>
<keyword evidence="5 9" id="KW-0735">Signal-anchor</keyword>
<dbReference type="PANTHER" id="PTHR12369">
    <property type="entry name" value="CHONDROITIN SYNTHASE"/>
    <property type="match status" value="1"/>
</dbReference>
<keyword evidence="8 9" id="KW-0472">Membrane</keyword>
<evidence type="ECO:0000256" key="3">
    <source>
        <dbReference type="ARBA" id="ARBA00022679"/>
    </source>
</evidence>
<evidence type="ECO:0000256" key="4">
    <source>
        <dbReference type="ARBA" id="ARBA00022692"/>
    </source>
</evidence>
<keyword evidence="3 9" id="KW-0808">Transferase</keyword>
<protein>
    <recommendedName>
        <fullName evidence="9">Hexosyltransferase</fullName>
        <ecNumber evidence="9">2.4.1.-</ecNumber>
    </recommendedName>
</protein>
<keyword evidence="7 9" id="KW-0333">Golgi apparatus</keyword>
<accession>A0AA88SLR6</accession>
<evidence type="ECO:0000313" key="10">
    <source>
        <dbReference type="EMBL" id="KAK2841006.1"/>
    </source>
</evidence>
<sequence length="517" mass="60813">MQKRWFVAMVARTKILIMVAFCFTLFLYKPDCGYNKNQNKQILPKVTMDDMKYQALLHENEEKYHHYTARLRKQIFHLKYALREKRHLQKSLQQAAIMHPVELEETHKSNSELEVFLHKQLHRMKSNGSANIPNEHALVPFESFTLHSVYQLDTELTRDPVRKTLRKDMAGALEAALHILNGPKDKDDPQYRKTYSPRDFFEGIVHSERDKGSLYDLSFRDNSSLDFRRLELFRPFAPLQNVKEEAIDTSRMLINIIVPLAMRVDTFQQFMNNFREICVDDQQIHLTVVNFGTEKLNEVRRIIDTTARRMRSRNITLIHLSEKFSRGQALNMGARAWKKSNVLLFFCDVDVHFTVDFLNSCRVNAQPGKRVFYPIPFSQYNPDVIYGDHKPTLEKQQVINKNSGFWRDTGFGITCQYLSDFINIGGFEVTIKSWGKEDLHLYRKYLHSKLMVVRAPSREIFHMWHKTTCAENLSTQSFNECIRTRAMNEASHSQIGKLFFHQQIANHLHKYNQIENS</sequence>
<reference evidence="10" key="1">
    <citation type="submission" date="2023-08" db="EMBL/GenBank/DDBJ databases">
        <title>Pelteobagrus vachellii genome.</title>
        <authorList>
            <person name="Liu H."/>
        </authorList>
    </citation>
    <scope>NUCLEOTIDE SEQUENCE</scope>
    <source>
        <strain evidence="10">PRFRI_2022a</strain>
        <tissue evidence="10">Muscle</tissue>
    </source>
</reference>
<dbReference type="GO" id="GO:0047238">
    <property type="term" value="F:glucuronosyl-N-acetylgalactosaminyl-proteoglycan 4-beta-N-acetylgalactosaminyltransferase activity"/>
    <property type="evidence" value="ECO:0007669"/>
    <property type="project" value="TreeGrafter"/>
</dbReference>
<dbReference type="Pfam" id="PF05679">
    <property type="entry name" value="CHGN"/>
    <property type="match status" value="1"/>
</dbReference>
<keyword evidence="6 9" id="KW-1133">Transmembrane helix</keyword>
<keyword evidence="4 9" id="KW-0812">Transmembrane</keyword>
<dbReference type="AlphaFoldDB" id="A0AA88SLR6"/>
<evidence type="ECO:0000256" key="7">
    <source>
        <dbReference type="ARBA" id="ARBA00023034"/>
    </source>
</evidence>
<feature type="transmembrane region" description="Helical" evidence="9">
    <location>
        <begin position="7"/>
        <end position="28"/>
    </location>
</feature>
<comment type="subcellular location">
    <subcellularLocation>
        <location evidence="1 9">Golgi apparatus</location>
        <location evidence="1 9">Golgi stack membrane</location>
        <topology evidence="1 9">Single-pass type II membrane protein</topology>
    </subcellularLocation>
</comment>
<dbReference type="InterPro" id="IPR008428">
    <property type="entry name" value="Chond_GalNAc"/>
</dbReference>
<evidence type="ECO:0000256" key="5">
    <source>
        <dbReference type="ARBA" id="ARBA00022968"/>
    </source>
</evidence>
<comment type="similarity">
    <text evidence="2 9">Belongs to the chondroitin N-acetylgalactosaminyltransferase family.</text>
</comment>
<dbReference type="Gene3D" id="3.90.550.10">
    <property type="entry name" value="Spore Coat Polysaccharide Biosynthesis Protein SpsA, Chain A"/>
    <property type="match status" value="1"/>
</dbReference>
<evidence type="ECO:0000256" key="9">
    <source>
        <dbReference type="RuleBase" id="RU364016"/>
    </source>
</evidence>
<evidence type="ECO:0000313" key="11">
    <source>
        <dbReference type="Proteomes" id="UP001187315"/>
    </source>
</evidence>
<name>A0AA88SLR6_TACVA</name>
<evidence type="ECO:0000256" key="8">
    <source>
        <dbReference type="ARBA" id="ARBA00023136"/>
    </source>
</evidence>
<proteinExistence type="inferred from homology"/>
<keyword evidence="11" id="KW-1185">Reference proteome</keyword>
<evidence type="ECO:0000256" key="1">
    <source>
        <dbReference type="ARBA" id="ARBA00004447"/>
    </source>
</evidence>
<dbReference type="SUPFAM" id="SSF53448">
    <property type="entry name" value="Nucleotide-diphospho-sugar transferases"/>
    <property type="match status" value="1"/>
</dbReference>
<organism evidence="10 11">
    <name type="scientific">Tachysurus vachellii</name>
    <name type="common">Darkbarbel catfish</name>
    <name type="synonym">Pelteobagrus vachellii</name>
    <dbReference type="NCBI Taxonomy" id="175792"/>
    <lineage>
        <taxon>Eukaryota</taxon>
        <taxon>Metazoa</taxon>
        <taxon>Chordata</taxon>
        <taxon>Craniata</taxon>
        <taxon>Vertebrata</taxon>
        <taxon>Euteleostomi</taxon>
        <taxon>Actinopterygii</taxon>
        <taxon>Neopterygii</taxon>
        <taxon>Teleostei</taxon>
        <taxon>Ostariophysi</taxon>
        <taxon>Siluriformes</taxon>
        <taxon>Bagridae</taxon>
        <taxon>Tachysurus</taxon>
    </lineage>
</organism>
<dbReference type="InterPro" id="IPR051227">
    <property type="entry name" value="CS_glycosyltransferase"/>
</dbReference>
<gene>
    <name evidence="10" type="ORF">Q7C36_012585</name>
</gene>
<dbReference type="InterPro" id="IPR029044">
    <property type="entry name" value="Nucleotide-diphossugar_trans"/>
</dbReference>
<dbReference type="EC" id="2.4.1.-" evidence="9"/>
<evidence type="ECO:0000256" key="2">
    <source>
        <dbReference type="ARBA" id="ARBA00009239"/>
    </source>
</evidence>
<dbReference type="EMBL" id="JAVHJS010000012">
    <property type="protein sequence ID" value="KAK2841006.1"/>
    <property type="molecule type" value="Genomic_DNA"/>
</dbReference>
<evidence type="ECO:0000256" key="6">
    <source>
        <dbReference type="ARBA" id="ARBA00022989"/>
    </source>
</evidence>